<dbReference type="EMBL" id="CAUYUJ010014171">
    <property type="protein sequence ID" value="CAK0837695.1"/>
    <property type="molecule type" value="Genomic_DNA"/>
</dbReference>
<dbReference type="PROSITE" id="PS50126">
    <property type="entry name" value="S1"/>
    <property type="match status" value="2"/>
</dbReference>
<gene>
    <name evidence="2" type="ORF">PCOR1329_LOCUS33816</name>
</gene>
<dbReference type="Proteomes" id="UP001189429">
    <property type="component" value="Unassembled WGS sequence"/>
</dbReference>
<evidence type="ECO:0000313" key="2">
    <source>
        <dbReference type="EMBL" id="CAK0837695.1"/>
    </source>
</evidence>
<feature type="domain" description="S1 motif" evidence="1">
    <location>
        <begin position="594"/>
        <end position="666"/>
    </location>
</feature>
<sequence>MNPSFISLGQDALLHLPVFTLWKPSLPILANWTSENLEQKQGAAQEIPPPAKLQQTIYLAMATNSLQRLALRTAHDIREVKQIVTYFWLVPTAMLAAQAAPASAEAHGTAIITRGRGHNLGPPRIHVAVAFLTALVKATQEIMEREGPEQDMGWAANCIWERLKAVEPKFGQAVCFEAIAAFRVQHETGARARVAFVIEQRLQSRVTLGKTVANEETLAALDGFRPDHFGMAVGAPALAGEVAGLFAELQAADPGVDVLDYWVDGAWDVDGLRDDVEVWRSGPPGAAGGEAPAGAPGAEAAELLAQLAAAGGDADPEHYQVDGVWDLDGLRDDARLLRERGREVRVGLVGVPEPAGEAAELIAEIAASGTSVDPGDYWLEEGDWDLDGLREDARLAREGAEQDFHWPLSRAAPPEPGAEVASLLVEAGAADAADYWVDGQWDMEGLREDARLQQERLAGAAAELGLALASEWLPGVVRSLGSTGILVDVTAPSGQGPPVAGLVPAEPTPAAAPPLAVGQRVHVRVLAGPAADATGAAAPLALSMRGGDAEMLADVKAQLRAWQQELRGPAAPAPAVVAPPGVQDCSAFAAVPSQQILPAVVHHAASFGVYVTVSPPEAGHGPPALGLAHLTELGGVDVGSLQPGRPVDVQVTAVDVSLGRLAVSIVQAA</sequence>
<evidence type="ECO:0000313" key="3">
    <source>
        <dbReference type="Proteomes" id="UP001189429"/>
    </source>
</evidence>
<feature type="domain" description="S1 motif" evidence="1">
    <location>
        <begin position="470"/>
        <end position="545"/>
    </location>
</feature>
<accession>A0ABN9SYL3</accession>
<name>A0ABN9SYL3_9DINO</name>
<protein>
    <recommendedName>
        <fullName evidence="1">S1 motif domain-containing protein</fullName>
    </recommendedName>
</protein>
<comment type="caution">
    <text evidence="2">The sequence shown here is derived from an EMBL/GenBank/DDBJ whole genome shotgun (WGS) entry which is preliminary data.</text>
</comment>
<keyword evidence="3" id="KW-1185">Reference proteome</keyword>
<proteinExistence type="predicted"/>
<organism evidence="2 3">
    <name type="scientific">Prorocentrum cordatum</name>
    <dbReference type="NCBI Taxonomy" id="2364126"/>
    <lineage>
        <taxon>Eukaryota</taxon>
        <taxon>Sar</taxon>
        <taxon>Alveolata</taxon>
        <taxon>Dinophyceae</taxon>
        <taxon>Prorocentrales</taxon>
        <taxon>Prorocentraceae</taxon>
        <taxon>Prorocentrum</taxon>
    </lineage>
</organism>
<reference evidence="2" key="1">
    <citation type="submission" date="2023-10" db="EMBL/GenBank/DDBJ databases">
        <authorList>
            <person name="Chen Y."/>
            <person name="Shah S."/>
            <person name="Dougan E. K."/>
            <person name="Thang M."/>
            <person name="Chan C."/>
        </authorList>
    </citation>
    <scope>NUCLEOTIDE SEQUENCE [LARGE SCALE GENOMIC DNA]</scope>
</reference>
<dbReference type="InterPro" id="IPR003029">
    <property type="entry name" value="S1_domain"/>
</dbReference>
<evidence type="ECO:0000259" key="1">
    <source>
        <dbReference type="PROSITE" id="PS50126"/>
    </source>
</evidence>